<gene>
    <name evidence="3" type="ORF">HETIRDRAFT_239784</name>
</gene>
<feature type="domain" description="Ubiquinol-cytochrome c chaperone" evidence="2">
    <location>
        <begin position="68"/>
        <end position="123"/>
    </location>
</feature>
<dbReference type="GeneID" id="20668835"/>
<dbReference type="EMBL" id="KI925467">
    <property type="protein sequence ID" value="ETW74698.1"/>
    <property type="molecule type" value="Genomic_DNA"/>
</dbReference>
<dbReference type="GO" id="GO:0005739">
    <property type="term" value="C:mitochondrion"/>
    <property type="evidence" value="ECO:0007669"/>
    <property type="project" value="TreeGrafter"/>
</dbReference>
<dbReference type="GO" id="GO:0034551">
    <property type="term" value="P:mitochondrial respiratory chain complex III assembly"/>
    <property type="evidence" value="ECO:0007669"/>
    <property type="project" value="TreeGrafter"/>
</dbReference>
<dbReference type="InterPro" id="IPR021150">
    <property type="entry name" value="Ubiq_cyt_c_chap"/>
</dbReference>
<keyword evidence="4" id="KW-1185">Reference proteome</keyword>
<organism evidence="3 4">
    <name type="scientific">Heterobasidion irregulare (strain TC 32-1)</name>
    <dbReference type="NCBI Taxonomy" id="747525"/>
    <lineage>
        <taxon>Eukaryota</taxon>
        <taxon>Fungi</taxon>
        <taxon>Dikarya</taxon>
        <taxon>Basidiomycota</taxon>
        <taxon>Agaricomycotina</taxon>
        <taxon>Agaricomycetes</taxon>
        <taxon>Russulales</taxon>
        <taxon>Bondarzewiaceae</taxon>
        <taxon>Heterobasidion</taxon>
        <taxon>Heterobasidion annosum species complex</taxon>
    </lineage>
</organism>
<proteinExistence type="inferred from homology"/>
<dbReference type="InParanoid" id="W4JME1"/>
<feature type="non-terminal residue" evidence="3">
    <location>
        <position position="1"/>
    </location>
</feature>
<reference evidence="3 4" key="1">
    <citation type="journal article" date="2012" name="New Phytol.">
        <title>Insight into trade-off between wood decay and parasitism from the genome of a fungal forest pathogen.</title>
        <authorList>
            <person name="Olson A."/>
            <person name="Aerts A."/>
            <person name="Asiegbu F."/>
            <person name="Belbahri L."/>
            <person name="Bouzid O."/>
            <person name="Broberg A."/>
            <person name="Canback B."/>
            <person name="Coutinho P.M."/>
            <person name="Cullen D."/>
            <person name="Dalman K."/>
            <person name="Deflorio G."/>
            <person name="van Diepen L.T."/>
            <person name="Dunand C."/>
            <person name="Duplessis S."/>
            <person name="Durling M."/>
            <person name="Gonthier P."/>
            <person name="Grimwood J."/>
            <person name="Fossdal C.G."/>
            <person name="Hansson D."/>
            <person name="Henrissat B."/>
            <person name="Hietala A."/>
            <person name="Himmelstrand K."/>
            <person name="Hoffmeister D."/>
            <person name="Hogberg N."/>
            <person name="James T.Y."/>
            <person name="Karlsson M."/>
            <person name="Kohler A."/>
            <person name="Kues U."/>
            <person name="Lee Y.H."/>
            <person name="Lin Y.C."/>
            <person name="Lind M."/>
            <person name="Lindquist E."/>
            <person name="Lombard V."/>
            <person name="Lucas S."/>
            <person name="Lunden K."/>
            <person name="Morin E."/>
            <person name="Murat C."/>
            <person name="Park J."/>
            <person name="Raffaello T."/>
            <person name="Rouze P."/>
            <person name="Salamov A."/>
            <person name="Schmutz J."/>
            <person name="Solheim H."/>
            <person name="Stahlberg J."/>
            <person name="Velez H."/>
            <person name="de Vries R.P."/>
            <person name="Wiebenga A."/>
            <person name="Woodward S."/>
            <person name="Yakovlev I."/>
            <person name="Garbelotto M."/>
            <person name="Martin F."/>
            <person name="Grigoriev I.V."/>
            <person name="Stenlid J."/>
        </authorList>
    </citation>
    <scope>NUCLEOTIDE SEQUENCE [LARGE SCALE GENOMIC DNA]</scope>
    <source>
        <strain evidence="3 4">TC 32-1</strain>
    </source>
</reference>
<sequence length="299" mass="33932">HEKPPPPPQTWLTRQLKKSPTAMRLFLNIFGSLGYGYSKQIAARRALMMYKELCAPKAEEEEEFWRNECHLPPTFQSWFTITNLHVWILTTRLRALPSPHGQEHIQGLIDHFFLDVDERIRQVLQPLPPPSSKSVSKGSTLEEAFYTKPVKRGRAPEALVTKQMKIFREQWAGLGMACDLALVRGDAELAGAIWRNLLGARGANGIVYPTSTESEAVSAPSFRRAINPGGEVEKYSKYSSDAIQRLEMRNDGSGVHDFAPEEADRYLRYPETMEQLVTYVRKEVVRLSRISDDEIMGGD</sequence>
<dbReference type="KEGG" id="hir:HETIRDRAFT_239784"/>
<feature type="domain" description="Ubiquinol-cytochrome c chaperone" evidence="2">
    <location>
        <begin position="156"/>
        <end position="201"/>
    </location>
</feature>
<dbReference type="Pfam" id="PF03981">
    <property type="entry name" value="Ubiq_cyt_C_chap"/>
    <property type="match status" value="2"/>
</dbReference>
<dbReference type="PANTHER" id="PTHR12184">
    <property type="entry name" value="UBIQUINOL-CYTOCHROME C REDUCTASE COMPLEX ASSEMBLY FACTOR 1 FAMILY MEMBER"/>
    <property type="match status" value="1"/>
</dbReference>
<accession>W4JME1</accession>
<feature type="non-terminal residue" evidence="3">
    <location>
        <position position="299"/>
    </location>
</feature>
<dbReference type="OrthoDB" id="10253878at2759"/>
<evidence type="ECO:0000313" key="3">
    <source>
        <dbReference type="EMBL" id="ETW74698.1"/>
    </source>
</evidence>
<dbReference type="PANTHER" id="PTHR12184:SF1">
    <property type="entry name" value="UBIQUINOL-CYTOCHROME-C REDUCTASE COMPLEX ASSEMBLY FACTOR 1"/>
    <property type="match status" value="1"/>
</dbReference>
<name>W4JME1_HETIT</name>
<dbReference type="RefSeq" id="XP_009553189.1">
    <property type="nucleotide sequence ID" value="XM_009554894.1"/>
</dbReference>
<protein>
    <recommendedName>
        <fullName evidence="2">Ubiquinol-cytochrome c chaperone domain-containing protein</fullName>
    </recommendedName>
</protein>
<dbReference type="STRING" id="747525.W4JME1"/>
<evidence type="ECO:0000256" key="1">
    <source>
        <dbReference type="ARBA" id="ARBA00006407"/>
    </source>
</evidence>
<dbReference type="HOGENOM" id="CLU_051390_0_0_1"/>
<dbReference type="Proteomes" id="UP000030671">
    <property type="component" value="Unassembled WGS sequence"/>
</dbReference>
<comment type="similarity">
    <text evidence="1">Belongs to the CBP3 family.</text>
</comment>
<evidence type="ECO:0000313" key="4">
    <source>
        <dbReference type="Proteomes" id="UP000030671"/>
    </source>
</evidence>
<dbReference type="InterPro" id="IPR007129">
    <property type="entry name" value="Ubiqinol_cyt_c_chaperone_CPB3"/>
</dbReference>
<dbReference type="AlphaFoldDB" id="W4JME1"/>
<evidence type="ECO:0000259" key="2">
    <source>
        <dbReference type="Pfam" id="PF03981"/>
    </source>
</evidence>
<dbReference type="eggNOG" id="KOG2873">
    <property type="taxonomic scope" value="Eukaryota"/>
</dbReference>